<protein>
    <recommendedName>
        <fullName evidence="6">Sulfate adenylyltransferase subunit 1</fullName>
        <ecNumber evidence="6">2.7.7.4</ecNumber>
    </recommendedName>
    <alternativeName>
        <fullName evidence="6">ATP-sulfurylase large subunit</fullName>
    </alternativeName>
    <alternativeName>
        <fullName evidence="6">Sulfate adenylate transferase</fullName>
        <shortName evidence="6">SAT</shortName>
    </alternativeName>
</protein>
<dbReference type="GO" id="GO:0000103">
    <property type="term" value="P:sulfate assimilation"/>
    <property type="evidence" value="ECO:0007669"/>
    <property type="project" value="UniProtKB-UniRule"/>
</dbReference>
<dbReference type="SUPFAM" id="SSF50447">
    <property type="entry name" value="Translation proteins"/>
    <property type="match status" value="1"/>
</dbReference>
<dbReference type="InterPro" id="IPR009000">
    <property type="entry name" value="Transl_B-barrel_sf"/>
</dbReference>
<sequence>MTAVVETPAQRQMDLLRFATAGSVDDGKSTLIGRLLYDSKAIFTDQLEAVEATSRSRGDEYTNLALLTDGLRAEREQGITIDVAYRYFATPRRKFIIADTPGHIQYTRNMVTGASTADLALILVDARKGLVEQSRRHAFLCSLLRVPHLVLCVNKMDLVDYSQEVFERIADEFTSFAAKLEAPDLTVIPISALHGDNLVSRSENMPWYEGPSLLHHLEHVHIASDRNLVDVRFPVQYVIRPQSTTVADYRGYAGQVASGVLKPGDEVMVLPSGFTTKITHIETADGPLREAYPPMSVTIRLADEIDIARGDMICRPNNAPAVAQDIEAMICWMDETRPLTVGGKYSIKHTTRSARTVVRGLQYRLDVNTLHRDESATSLALNEIGRVKLRTTVPLLADEYRRNRTTGGFIIIDEATNRTVGAGMIIEAG</sequence>
<comment type="pathway">
    <text evidence="6">Sulfur metabolism; hydrogen sulfide biosynthesis; sulfite from sulfate: step 1/3.</text>
</comment>
<evidence type="ECO:0000256" key="3">
    <source>
        <dbReference type="ARBA" id="ARBA00022741"/>
    </source>
</evidence>
<dbReference type="Pfam" id="PF00009">
    <property type="entry name" value="GTP_EFTU"/>
    <property type="match status" value="1"/>
</dbReference>
<gene>
    <name evidence="6 8" type="primary">cysN</name>
    <name evidence="8" type="ORF">Daura_04300</name>
</gene>
<dbReference type="InterPro" id="IPR005225">
    <property type="entry name" value="Small_GTP-bd"/>
</dbReference>
<evidence type="ECO:0000313" key="9">
    <source>
        <dbReference type="Proteomes" id="UP001058003"/>
    </source>
</evidence>
<accession>A0A9Q9MDU7</accession>
<dbReference type="GO" id="GO:0003924">
    <property type="term" value="F:GTPase activity"/>
    <property type="evidence" value="ECO:0007669"/>
    <property type="project" value="InterPro"/>
</dbReference>
<reference evidence="8" key="1">
    <citation type="submission" date="2021-04" db="EMBL/GenBank/DDBJ databases">
        <title>Dactylosporangium aurantiacum NRRL B-8018 full assembly.</title>
        <authorList>
            <person name="Hartkoorn R.C."/>
            <person name="Beaudoing E."/>
            <person name="Hot D."/>
        </authorList>
    </citation>
    <scope>NUCLEOTIDE SEQUENCE</scope>
    <source>
        <strain evidence="8">NRRL B-8018</strain>
    </source>
</reference>
<dbReference type="GO" id="GO:0005525">
    <property type="term" value="F:GTP binding"/>
    <property type="evidence" value="ECO:0007669"/>
    <property type="project" value="UniProtKB-UniRule"/>
</dbReference>
<dbReference type="GO" id="GO:0070814">
    <property type="term" value="P:hydrogen sulfide biosynthetic process"/>
    <property type="evidence" value="ECO:0007669"/>
    <property type="project" value="UniProtKB-UniRule"/>
</dbReference>
<dbReference type="KEGG" id="daur:Daura_04300"/>
<name>A0A9Q9MDU7_9ACTN</name>
<feature type="domain" description="Tr-type G" evidence="7">
    <location>
        <begin position="13"/>
        <end position="226"/>
    </location>
</feature>
<dbReference type="EMBL" id="CP073767">
    <property type="protein sequence ID" value="UWZ55463.1"/>
    <property type="molecule type" value="Genomic_DNA"/>
</dbReference>
<dbReference type="OrthoDB" id="9804504at2"/>
<dbReference type="InterPro" id="IPR044139">
    <property type="entry name" value="CysN_NoDQ_III"/>
</dbReference>
<dbReference type="InterPro" id="IPR044138">
    <property type="entry name" value="CysN_II"/>
</dbReference>
<keyword evidence="5 6" id="KW-0342">GTP-binding</keyword>
<dbReference type="SUPFAM" id="SSF50465">
    <property type="entry name" value="EF-Tu/eEF-1alpha/eIF2-gamma C-terminal domain"/>
    <property type="match status" value="1"/>
</dbReference>
<dbReference type="Gene3D" id="2.40.30.10">
    <property type="entry name" value="Translation factors"/>
    <property type="match status" value="2"/>
</dbReference>
<keyword evidence="3 6" id="KW-0547">Nucleotide-binding</keyword>
<dbReference type="Pfam" id="PF22594">
    <property type="entry name" value="GTP-eEF1A_C"/>
    <property type="match status" value="1"/>
</dbReference>
<dbReference type="EC" id="2.7.7.4" evidence="6"/>
<keyword evidence="2 6" id="KW-0548">Nucleotidyltransferase</keyword>
<dbReference type="PRINTS" id="PR00315">
    <property type="entry name" value="ELONGATNFCT"/>
</dbReference>
<dbReference type="CDD" id="cd04095">
    <property type="entry name" value="CysN_NoDQ_III"/>
    <property type="match status" value="1"/>
</dbReference>
<dbReference type="GO" id="GO:0004781">
    <property type="term" value="F:sulfate adenylyltransferase (ATP) activity"/>
    <property type="evidence" value="ECO:0007669"/>
    <property type="project" value="UniProtKB-UniRule"/>
</dbReference>
<comment type="function">
    <text evidence="6">With CysD forms the ATP sulfurylase (ATPS) that catalyzes the adenylation of sulfate producing adenosine 5'-phosphosulfate (APS) and diphosphate, the first enzymatic step in sulfur assimilation pathway. APS synthesis involves the formation of a high-energy phosphoric-sulfuric acid anhydride bond driven by GTP hydrolysis by CysN coupled to ATP hydrolysis by CysD.</text>
</comment>
<evidence type="ECO:0000259" key="7">
    <source>
        <dbReference type="PROSITE" id="PS51722"/>
    </source>
</evidence>
<evidence type="ECO:0000313" key="8">
    <source>
        <dbReference type="EMBL" id="UWZ55463.1"/>
    </source>
</evidence>
<dbReference type="CDD" id="cd04166">
    <property type="entry name" value="CysN_ATPS"/>
    <property type="match status" value="1"/>
</dbReference>
<evidence type="ECO:0000256" key="2">
    <source>
        <dbReference type="ARBA" id="ARBA00022695"/>
    </source>
</evidence>
<dbReference type="InterPro" id="IPR000795">
    <property type="entry name" value="T_Tr_GTP-bd_dom"/>
</dbReference>
<dbReference type="HAMAP" id="MF_00062">
    <property type="entry name" value="Sulf_adenylyltr_sub1"/>
    <property type="match status" value="1"/>
</dbReference>
<dbReference type="SUPFAM" id="SSF52540">
    <property type="entry name" value="P-loop containing nucleoside triphosphate hydrolases"/>
    <property type="match status" value="1"/>
</dbReference>
<dbReference type="NCBIfam" id="NF003478">
    <property type="entry name" value="PRK05124.1"/>
    <property type="match status" value="1"/>
</dbReference>
<dbReference type="CDD" id="cd03695">
    <property type="entry name" value="CysN_NodQ_II"/>
    <property type="match status" value="1"/>
</dbReference>
<dbReference type="InterPro" id="IPR027417">
    <property type="entry name" value="P-loop_NTPase"/>
</dbReference>
<dbReference type="InterPro" id="IPR041757">
    <property type="entry name" value="CysN_GTP-bd"/>
</dbReference>
<dbReference type="InterPro" id="IPR054696">
    <property type="entry name" value="GTP-eEF1A_C"/>
</dbReference>
<keyword evidence="4 6" id="KW-0067">ATP-binding</keyword>
<dbReference type="InterPro" id="IPR050100">
    <property type="entry name" value="TRAFAC_GTPase_members"/>
</dbReference>
<evidence type="ECO:0000256" key="4">
    <source>
        <dbReference type="ARBA" id="ARBA00022840"/>
    </source>
</evidence>
<keyword evidence="9" id="KW-1185">Reference proteome</keyword>
<evidence type="ECO:0000256" key="6">
    <source>
        <dbReference type="HAMAP-Rule" id="MF_00062"/>
    </source>
</evidence>
<dbReference type="NCBIfam" id="TIGR00231">
    <property type="entry name" value="small_GTP"/>
    <property type="match status" value="1"/>
</dbReference>
<dbReference type="PROSITE" id="PS51722">
    <property type="entry name" value="G_TR_2"/>
    <property type="match status" value="1"/>
</dbReference>
<evidence type="ECO:0000256" key="1">
    <source>
        <dbReference type="ARBA" id="ARBA00022679"/>
    </source>
</evidence>
<dbReference type="RefSeq" id="WP_033358318.1">
    <property type="nucleotide sequence ID" value="NZ_CP073767.1"/>
</dbReference>
<comment type="similarity">
    <text evidence="6">Belongs to the TRAFAC class translation factor GTPase superfamily. Classic translation factor GTPase family. CysN/NodQ subfamily.</text>
</comment>
<dbReference type="GO" id="GO:0005524">
    <property type="term" value="F:ATP binding"/>
    <property type="evidence" value="ECO:0007669"/>
    <property type="project" value="UniProtKB-KW"/>
</dbReference>
<dbReference type="InterPro" id="IPR031157">
    <property type="entry name" value="G_TR_CS"/>
</dbReference>
<dbReference type="FunFam" id="3.40.50.300:FF:000119">
    <property type="entry name" value="Sulfate adenylyltransferase subunit 1"/>
    <property type="match status" value="1"/>
</dbReference>
<dbReference type="Proteomes" id="UP001058003">
    <property type="component" value="Chromosome"/>
</dbReference>
<dbReference type="PROSITE" id="PS00301">
    <property type="entry name" value="G_TR_1"/>
    <property type="match status" value="1"/>
</dbReference>
<keyword evidence="1 6" id="KW-0808">Transferase</keyword>
<dbReference type="AlphaFoldDB" id="A0A9Q9MDU7"/>
<feature type="binding site" evidence="6">
    <location>
        <begin position="22"/>
        <end position="29"/>
    </location>
    <ligand>
        <name>GTP</name>
        <dbReference type="ChEBI" id="CHEBI:37565"/>
    </ligand>
</feature>
<organism evidence="8 9">
    <name type="scientific">Dactylosporangium aurantiacum</name>
    <dbReference type="NCBI Taxonomy" id="35754"/>
    <lineage>
        <taxon>Bacteria</taxon>
        <taxon>Bacillati</taxon>
        <taxon>Actinomycetota</taxon>
        <taxon>Actinomycetes</taxon>
        <taxon>Micromonosporales</taxon>
        <taxon>Micromonosporaceae</taxon>
        <taxon>Dactylosporangium</taxon>
    </lineage>
</organism>
<comment type="subunit">
    <text evidence="6">Heterodimer composed of CysD, the smaller subunit, and CysN.</text>
</comment>
<dbReference type="Pfam" id="PF03144">
    <property type="entry name" value="GTP_EFTU_D2"/>
    <property type="match status" value="1"/>
</dbReference>
<comment type="catalytic activity">
    <reaction evidence="6">
        <text>sulfate + ATP + H(+) = adenosine 5'-phosphosulfate + diphosphate</text>
        <dbReference type="Rhea" id="RHEA:18133"/>
        <dbReference type="ChEBI" id="CHEBI:15378"/>
        <dbReference type="ChEBI" id="CHEBI:16189"/>
        <dbReference type="ChEBI" id="CHEBI:30616"/>
        <dbReference type="ChEBI" id="CHEBI:33019"/>
        <dbReference type="ChEBI" id="CHEBI:58243"/>
        <dbReference type="EC" id="2.7.7.4"/>
    </reaction>
</comment>
<feature type="binding site" evidence="6">
    <location>
        <begin position="154"/>
        <end position="157"/>
    </location>
    <ligand>
        <name>GTP</name>
        <dbReference type="ChEBI" id="CHEBI:37565"/>
    </ligand>
</feature>
<evidence type="ECO:0000256" key="5">
    <source>
        <dbReference type="ARBA" id="ARBA00023134"/>
    </source>
</evidence>
<proteinExistence type="inferred from homology"/>
<dbReference type="InterPro" id="IPR009001">
    <property type="entry name" value="Transl_elong_EF1A/Init_IF2_C"/>
</dbReference>
<dbReference type="Gene3D" id="3.40.50.300">
    <property type="entry name" value="P-loop containing nucleotide triphosphate hydrolases"/>
    <property type="match status" value="1"/>
</dbReference>
<dbReference type="PANTHER" id="PTHR23115">
    <property type="entry name" value="TRANSLATION FACTOR"/>
    <property type="match status" value="1"/>
</dbReference>
<feature type="binding site" evidence="6">
    <location>
        <begin position="99"/>
        <end position="103"/>
    </location>
    <ligand>
        <name>GTP</name>
        <dbReference type="ChEBI" id="CHEBI:37565"/>
    </ligand>
</feature>
<dbReference type="InterPro" id="IPR011779">
    <property type="entry name" value="SO4_adenylTrfase_lsu"/>
</dbReference>
<dbReference type="InterPro" id="IPR004161">
    <property type="entry name" value="EFTu-like_2"/>
</dbReference>
<dbReference type="NCBIfam" id="TIGR02034">
    <property type="entry name" value="CysN"/>
    <property type="match status" value="1"/>
</dbReference>